<evidence type="ECO:0000313" key="3">
    <source>
        <dbReference type="Proteomes" id="UP000263377"/>
    </source>
</evidence>
<feature type="compositionally biased region" description="Polar residues" evidence="1">
    <location>
        <begin position="186"/>
        <end position="201"/>
    </location>
</feature>
<evidence type="ECO:0000313" key="2">
    <source>
        <dbReference type="EMBL" id="RGD59026.1"/>
    </source>
</evidence>
<accession>A0A372ZT06</accession>
<dbReference type="AlphaFoldDB" id="A0A372ZT06"/>
<organism evidence="2 3">
    <name type="scientific">Kitasatospora xanthocidica</name>
    <dbReference type="NCBI Taxonomy" id="83382"/>
    <lineage>
        <taxon>Bacteria</taxon>
        <taxon>Bacillati</taxon>
        <taxon>Actinomycetota</taxon>
        <taxon>Actinomycetes</taxon>
        <taxon>Kitasatosporales</taxon>
        <taxon>Streptomycetaceae</taxon>
        <taxon>Kitasatospora</taxon>
    </lineage>
</organism>
<protein>
    <submittedName>
        <fullName evidence="2">Uncharacterized protein</fullName>
    </submittedName>
</protein>
<dbReference type="Proteomes" id="UP000263377">
    <property type="component" value="Unassembled WGS sequence"/>
</dbReference>
<comment type="caution">
    <text evidence="2">The sequence shown here is derived from an EMBL/GenBank/DDBJ whole genome shotgun (WGS) entry which is preliminary data.</text>
</comment>
<feature type="region of interest" description="Disordered" evidence="1">
    <location>
        <begin position="178"/>
        <end position="201"/>
    </location>
</feature>
<dbReference type="RefSeq" id="WP_117487388.1">
    <property type="nucleotide sequence ID" value="NZ_QVIG01000001.1"/>
</dbReference>
<reference evidence="2 3" key="1">
    <citation type="submission" date="2018-08" db="EMBL/GenBank/DDBJ databases">
        <title>Diversity &amp; Physiological Properties of Lignin-Decomposing Actinobacteria from Soil.</title>
        <authorList>
            <person name="Roh S.G."/>
            <person name="Kim S.B."/>
        </authorList>
    </citation>
    <scope>NUCLEOTIDE SEQUENCE [LARGE SCALE GENOMIC DNA]</scope>
    <source>
        <strain evidence="2 3">MMS17-GH009</strain>
    </source>
</reference>
<sequence length="201" mass="22016">MHLTTLARHALSRGRTPADTYALLARRTRKPLPSARAVCLALTIPHAETTRRLNDCYDALLADPRPDSETDTGELLEALGVFDIPKSLTDTELAIVDHLLSAIDAHGSLRPGHHHGLQRWFTTGNLTTAYLSLTTTHPHPRTGNPTRYWTTLTTAGELLTAAPGPDTRIKYALTHCRTQTTKHQKSTGPTSYSSPPEASVR</sequence>
<name>A0A372ZT06_9ACTN</name>
<keyword evidence="3" id="KW-1185">Reference proteome</keyword>
<proteinExistence type="predicted"/>
<evidence type="ECO:0000256" key="1">
    <source>
        <dbReference type="SAM" id="MobiDB-lite"/>
    </source>
</evidence>
<dbReference type="EMBL" id="QVIG01000001">
    <property type="protein sequence ID" value="RGD59026.1"/>
    <property type="molecule type" value="Genomic_DNA"/>
</dbReference>
<gene>
    <name evidence="2" type="ORF">DR950_15690</name>
</gene>